<dbReference type="Pfam" id="PF01652">
    <property type="entry name" value="IF4E"/>
    <property type="match status" value="1"/>
</dbReference>
<dbReference type="Proteomes" id="UP000008743">
    <property type="component" value="Unassembled WGS sequence"/>
</dbReference>
<name>A0A0D2WII4_CAPO3</name>
<reference evidence="4" key="1">
    <citation type="submission" date="2011-02" db="EMBL/GenBank/DDBJ databases">
        <title>The Genome Sequence of Capsaspora owczarzaki ATCC 30864.</title>
        <authorList>
            <person name="Russ C."/>
            <person name="Cuomo C."/>
            <person name="Burger G."/>
            <person name="Gray M.W."/>
            <person name="Holland P.W.H."/>
            <person name="King N."/>
            <person name="Lang F.B.F."/>
            <person name="Roger A.J."/>
            <person name="Ruiz-Trillo I."/>
            <person name="Young S.K."/>
            <person name="Zeng Q."/>
            <person name="Gargeya S."/>
            <person name="Alvarado L."/>
            <person name="Berlin A."/>
            <person name="Chapman S.B."/>
            <person name="Chen Z."/>
            <person name="Freedman E."/>
            <person name="Gellesch M."/>
            <person name="Goldberg J."/>
            <person name="Griggs A."/>
            <person name="Gujja S."/>
            <person name="Heilman E."/>
            <person name="Heiman D."/>
            <person name="Howarth C."/>
            <person name="Mehta T."/>
            <person name="Neiman D."/>
            <person name="Pearson M."/>
            <person name="Roberts A."/>
            <person name="Saif S."/>
            <person name="Shea T."/>
            <person name="Shenoy N."/>
            <person name="Sisk P."/>
            <person name="Stolte C."/>
            <person name="Sykes S."/>
            <person name="White J."/>
            <person name="Yandava C."/>
            <person name="Haas B."/>
            <person name="Nusbaum C."/>
            <person name="Birren B."/>
        </authorList>
    </citation>
    <scope>NUCLEOTIDE SEQUENCE</scope>
    <source>
        <strain evidence="4">ATCC 30864</strain>
    </source>
</reference>
<dbReference type="EMBL" id="KE346360">
    <property type="protein sequence ID" value="KJE89635.1"/>
    <property type="molecule type" value="Genomic_DNA"/>
</dbReference>
<evidence type="ECO:0000256" key="1">
    <source>
        <dbReference type="RuleBase" id="RU004374"/>
    </source>
</evidence>
<keyword evidence="2" id="KW-0472">Membrane</keyword>
<dbReference type="GO" id="GO:0016281">
    <property type="term" value="C:eukaryotic translation initiation factor 4F complex"/>
    <property type="evidence" value="ECO:0007669"/>
    <property type="project" value="TreeGrafter"/>
</dbReference>
<organism evidence="3 4">
    <name type="scientific">Capsaspora owczarzaki (strain ATCC 30864)</name>
    <dbReference type="NCBI Taxonomy" id="595528"/>
    <lineage>
        <taxon>Eukaryota</taxon>
        <taxon>Filasterea</taxon>
        <taxon>Capsaspora</taxon>
    </lineage>
</organism>
<dbReference type="OMA" id="NSVEQFW"/>
<keyword evidence="1" id="KW-0694">RNA-binding</keyword>
<keyword evidence="4" id="KW-1185">Reference proteome</keyword>
<dbReference type="eggNOG" id="KOG1669">
    <property type="taxonomic scope" value="Eukaryota"/>
</dbReference>
<dbReference type="STRING" id="595528.A0A0D2WII4"/>
<dbReference type="PhylomeDB" id="A0A0D2WII4"/>
<proteinExistence type="inferred from homology"/>
<dbReference type="InterPro" id="IPR023398">
    <property type="entry name" value="TIF_eIF4e-like"/>
</dbReference>
<dbReference type="GO" id="GO:0003743">
    <property type="term" value="F:translation initiation factor activity"/>
    <property type="evidence" value="ECO:0007669"/>
    <property type="project" value="UniProtKB-KW"/>
</dbReference>
<dbReference type="OrthoDB" id="590761at2759"/>
<dbReference type="SUPFAM" id="SSF55418">
    <property type="entry name" value="eIF4e-like"/>
    <property type="match status" value="1"/>
</dbReference>
<keyword evidence="1" id="KW-0396">Initiation factor</keyword>
<evidence type="ECO:0000313" key="4">
    <source>
        <dbReference type="Proteomes" id="UP000008743"/>
    </source>
</evidence>
<keyword evidence="1" id="KW-0648">Protein biosynthesis</keyword>
<dbReference type="InParanoid" id="A0A0D2WII4"/>
<accession>A0A0D2WII4</accession>
<dbReference type="PANTHER" id="PTHR11960">
    <property type="entry name" value="EUKARYOTIC TRANSLATION INITIATION FACTOR 4E RELATED"/>
    <property type="match status" value="1"/>
</dbReference>
<protein>
    <recommendedName>
        <fullName evidence="5">Eukaryotic translation initiation factor 4E type 2</fullName>
    </recommendedName>
</protein>
<evidence type="ECO:0000313" key="3">
    <source>
        <dbReference type="EMBL" id="KJE89635.1"/>
    </source>
</evidence>
<evidence type="ECO:0008006" key="5">
    <source>
        <dbReference type="Google" id="ProtNLM"/>
    </source>
</evidence>
<dbReference type="PROSITE" id="PS00813">
    <property type="entry name" value="IF4E"/>
    <property type="match status" value="1"/>
</dbReference>
<comment type="similarity">
    <text evidence="1">Belongs to the eukaryotic initiation factor 4E family.</text>
</comment>
<dbReference type="Gene3D" id="3.30.760.10">
    <property type="entry name" value="RNA Cap, Translation Initiation Factor Eif4e"/>
    <property type="match status" value="1"/>
</dbReference>
<dbReference type="InterPro" id="IPR001040">
    <property type="entry name" value="TIF_eIF_4E"/>
</dbReference>
<keyword evidence="2" id="KW-0812">Transmembrane</keyword>
<dbReference type="PANTHER" id="PTHR11960:SF18">
    <property type="entry name" value="EUKARYOTIC TRANSLATION INITIATION FACTOR 4E HOMOLOGOUS PROTEIN, ISOFORM B"/>
    <property type="match status" value="1"/>
</dbReference>
<dbReference type="GO" id="GO:0000340">
    <property type="term" value="F:RNA 7-methylguanosine cap binding"/>
    <property type="evidence" value="ECO:0007669"/>
    <property type="project" value="TreeGrafter"/>
</dbReference>
<gene>
    <name evidence="3" type="ORF">CAOG_001071</name>
</gene>
<dbReference type="RefSeq" id="XP_004365942.1">
    <property type="nucleotide sequence ID" value="XM_004365885.2"/>
</dbReference>
<sequence length="265" mass="29848">MADIVSVCAFAFRVCSSSLTLRLFSICLSCYLSLALALALGVVLLCSPSRHHWATETQQHEADVDFEDESTAAAPSAVPMSLSTTHPLSQPYTLWFTRRANLKVDKYADIVKPVADIRTLEDFWVVYSFLTRVGAPQSTNLCDLHLFREGIMPFWEDDANRKGGKWICRLKKGLAPRLWEDLLLAVLGNHFPSGDEICGYVVSIRLNEDSLAVWNRNADKPEASYPIRDALRRVLALPSTTILEYKNHDQSLRDHTKIRGPDNKQ</sequence>
<feature type="transmembrane region" description="Helical" evidence="2">
    <location>
        <begin position="23"/>
        <end position="46"/>
    </location>
</feature>
<keyword evidence="2" id="KW-1133">Transmembrane helix</keyword>
<dbReference type="InterPro" id="IPR019770">
    <property type="entry name" value="TIF_eIF_4E_CS"/>
</dbReference>
<evidence type="ECO:0000256" key="2">
    <source>
        <dbReference type="SAM" id="Phobius"/>
    </source>
</evidence>
<dbReference type="AlphaFoldDB" id="A0A0D2WII4"/>